<feature type="coiled-coil region" evidence="4">
    <location>
        <begin position="245"/>
        <end position="307"/>
    </location>
</feature>
<keyword evidence="3" id="KW-0862">Zinc</keyword>
<dbReference type="GO" id="GO:0007165">
    <property type="term" value="P:signal transduction"/>
    <property type="evidence" value="ECO:0007669"/>
    <property type="project" value="InterPro"/>
</dbReference>
<dbReference type="SUPFAM" id="SSF48350">
    <property type="entry name" value="GTPase activation domain, GAP"/>
    <property type="match status" value="1"/>
</dbReference>
<dbReference type="STRING" id="1051891.A0A0C3QMH9"/>
<keyword evidence="2" id="KW-0479">Metal-binding</keyword>
<dbReference type="SMART" id="SM00109">
    <property type="entry name" value="C1"/>
    <property type="match status" value="1"/>
</dbReference>
<dbReference type="GO" id="GO:0046872">
    <property type="term" value="F:metal ion binding"/>
    <property type="evidence" value="ECO:0007669"/>
    <property type="project" value="UniProtKB-KW"/>
</dbReference>
<dbReference type="Pfam" id="PF00130">
    <property type="entry name" value="C1_1"/>
    <property type="match status" value="1"/>
</dbReference>
<evidence type="ECO:0000256" key="2">
    <source>
        <dbReference type="ARBA" id="ARBA00022723"/>
    </source>
</evidence>
<dbReference type="InterPro" id="IPR002219">
    <property type="entry name" value="PKC_DAG/PE"/>
</dbReference>
<evidence type="ECO:0000259" key="6">
    <source>
        <dbReference type="PROSITE" id="PS50081"/>
    </source>
</evidence>
<reference evidence="9" key="2">
    <citation type="submission" date="2015-01" db="EMBL/GenBank/DDBJ databases">
        <title>Evolutionary Origins and Diversification of the Mycorrhizal Mutualists.</title>
        <authorList>
            <consortium name="DOE Joint Genome Institute"/>
            <consortium name="Mycorrhizal Genomics Consortium"/>
            <person name="Kohler A."/>
            <person name="Kuo A."/>
            <person name="Nagy L.G."/>
            <person name="Floudas D."/>
            <person name="Copeland A."/>
            <person name="Barry K.W."/>
            <person name="Cichocki N."/>
            <person name="Veneault-Fourrey C."/>
            <person name="LaButti K."/>
            <person name="Lindquist E.A."/>
            <person name="Lipzen A."/>
            <person name="Lundell T."/>
            <person name="Morin E."/>
            <person name="Murat C."/>
            <person name="Riley R."/>
            <person name="Ohm R."/>
            <person name="Sun H."/>
            <person name="Tunlid A."/>
            <person name="Henrissat B."/>
            <person name="Grigoriev I.V."/>
            <person name="Hibbett D.S."/>
            <person name="Martin F."/>
        </authorList>
    </citation>
    <scope>NUCLEOTIDE SEQUENCE [LARGE SCALE GENOMIC DNA]</scope>
    <source>
        <strain evidence="9">MUT 4182</strain>
    </source>
</reference>
<evidence type="ECO:0000256" key="5">
    <source>
        <dbReference type="SAM" id="MobiDB-lite"/>
    </source>
</evidence>
<dbReference type="FunFam" id="1.10.555.10:FF:000043">
    <property type="entry name" value="Rho GTPase activator Rga"/>
    <property type="match status" value="1"/>
</dbReference>
<feature type="domain" description="Phorbol-ester/DAG-type" evidence="6">
    <location>
        <begin position="395"/>
        <end position="442"/>
    </location>
</feature>
<dbReference type="GO" id="GO:0005096">
    <property type="term" value="F:GTPase activator activity"/>
    <property type="evidence" value="ECO:0007669"/>
    <property type="project" value="UniProtKB-KW"/>
</dbReference>
<feature type="compositionally biased region" description="Low complexity" evidence="5">
    <location>
        <begin position="29"/>
        <end position="44"/>
    </location>
</feature>
<evidence type="ECO:0008006" key="10">
    <source>
        <dbReference type="Google" id="ProtNLM"/>
    </source>
</evidence>
<dbReference type="SMART" id="SM00324">
    <property type="entry name" value="RhoGAP"/>
    <property type="match status" value="1"/>
</dbReference>
<feature type="domain" description="Rho-GAP" evidence="7">
    <location>
        <begin position="465"/>
        <end position="660"/>
    </location>
</feature>
<proteinExistence type="predicted"/>
<dbReference type="AlphaFoldDB" id="A0A0C3QMH9"/>
<organism evidence="8 9">
    <name type="scientific">Tulasnella calospora MUT 4182</name>
    <dbReference type="NCBI Taxonomy" id="1051891"/>
    <lineage>
        <taxon>Eukaryota</taxon>
        <taxon>Fungi</taxon>
        <taxon>Dikarya</taxon>
        <taxon>Basidiomycota</taxon>
        <taxon>Agaricomycotina</taxon>
        <taxon>Agaricomycetes</taxon>
        <taxon>Cantharellales</taxon>
        <taxon>Tulasnellaceae</taxon>
        <taxon>Tulasnella</taxon>
    </lineage>
</organism>
<dbReference type="Proteomes" id="UP000054248">
    <property type="component" value="Unassembled WGS sequence"/>
</dbReference>
<feature type="region of interest" description="Disordered" evidence="5">
    <location>
        <begin position="1"/>
        <end position="44"/>
    </location>
</feature>
<dbReference type="InterPro" id="IPR000198">
    <property type="entry name" value="RhoGAP_dom"/>
</dbReference>
<reference evidence="8 9" key="1">
    <citation type="submission" date="2014-04" db="EMBL/GenBank/DDBJ databases">
        <authorList>
            <consortium name="DOE Joint Genome Institute"/>
            <person name="Kuo A."/>
            <person name="Girlanda M."/>
            <person name="Perotto S."/>
            <person name="Kohler A."/>
            <person name="Nagy L.G."/>
            <person name="Floudas D."/>
            <person name="Copeland A."/>
            <person name="Barry K.W."/>
            <person name="Cichocki N."/>
            <person name="Veneault-Fourrey C."/>
            <person name="LaButti K."/>
            <person name="Lindquist E.A."/>
            <person name="Lipzen A."/>
            <person name="Lundell T."/>
            <person name="Morin E."/>
            <person name="Murat C."/>
            <person name="Sun H."/>
            <person name="Tunlid A."/>
            <person name="Henrissat B."/>
            <person name="Grigoriev I.V."/>
            <person name="Hibbett D.S."/>
            <person name="Martin F."/>
            <person name="Nordberg H.P."/>
            <person name="Cantor M.N."/>
            <person name="Hua S.X."/>
        </authorList>
    </citation>
    <scope>NUCLEOTIDE SEQUENCE [LARGE SCALE GENOMIC DNA]</scope>
    <source>
        <strain evidence="8 9">MUT 4182</strain>
    </source>
</reference>
<keyword evidence="4" id="KW-0175">Coiled coil</keyword>
<dbReference type="Pfam" id="PF00620">
    <property type="entry name" value="RhoGAP"/>
    <property type="match status" value="1"/>
</dbReference>
<dbReference type="InterPro" id="IPR046349">
    <property type="entry name" value="C1-like_sf"/>
</dbReference>
<dbReference type="OrthoDB" id="79452at2759"/>
<accession>A0A0C3QMH9</accession>
<keyword evidence="1" id="KW-0343">GTPase activation</keyword>
<dbReference type="PANTHER" id="PTHR23176">
    <property type="entry name" value="RHO/RAC/CDC GTPASE-ACTIVATING PROTEIN"/>
    <property type="match status" value="1"/>
</dbReference>
<dbReference type="Gene3D" id="3.30.60.20">
    <property type="match status" value="1"/>
</dbReference>
<dbReference type="GO" id="GO:0005737">
    <property type="term" value="C:cytoplasm"/>
    <property type="evidence" value="ECO:0007669"/>
    <property type="project" value="TreeGrafter"/>
</dbReference>
<dbReference type="PANTHER" id="PTHR23176:SF128">
    <property type="entry name" value="RHO GTPASE-ACTIVATING PROTEIN RGD1"/>
    <property type="match status" value="1"/>
</dbReference>
<evidence type="ECO:0000256" key="1">
    <source>
        <dbReference type="ARBA" id="ARBA00022468"/>
    </source>
</evidence>
<dbReference type="Gene3D" id="1.10.555.10">
    <property type="entry name" value="Rho GTPase activation protein"/>
    <property type="match status" value="1"/>
</dbReference>
<dbReference type="SUPFAM" id="SSF57889">
    <property type="entry name" value="Cysteine-rich domain"/>
    <property type="match status" value="1"/>
</dbReference>
<feature type="compositionally biased region" description="Polar residues" evidence="5">
    <location>
        <begin position="12"/>
        <end position="26"/>
    </location>
</feature>
<dbReference type="PROSITE" id="PS50081">
    <property type="entry name" value="ZF_DAG_PE_2"/>
    <property type="match status" value="1"/>
</dbReference>
<name>A0A0C3QMH9_9AGAM</name>
<dbReference type="HOGENOM" id="CLU_017132_0_0_1"/>
<dbReference type="PROSITE" id="PS50238">
    <property type="entry name" value="RHOGAP"/>
    <property type="match status" value="1"/>
</dbReference>
<dbReference type="InterPro" id="IPR008936">
    <property type="entry name" value="Rho_GTPase_activation_prot"/>
</dbReference>
<evidence type="ECO:0000259" key="7">
    <source>
        <dbReference type="PROSITE" id="PS50238"/>
    </source>
</evidence>
<dbReference type="EMBL" id="KN822999">
    <property type="protein sequence ID" value="KIO28064.1"/>
    <property type="molecule type" value="Genomic_DNA"/>
</dbReference>
<dbReference type="PROSITE" id="PS00479">
    <property type="entry name" value="ZF_DAG_PE_1"/>
    <property type="match status" value="1"/>
</dbReference>
<evidence type="ECO:0000256" key="3">
    <source>
        <dbReference type="ARBA" id="ARBA00022833"/>
    </source>
</evidence>
<evidence type="ECO:0000313" key="8">
    <source>
        <dbReference type="EMBL" id="KIO28064.1"/>
    </source>
</evidence>
<feature type="compositionally biased region" description="Polar residues" evidence="5">
    <location>
        <begin position="308"/>
        <end position="322"/>
    </location>
</feature>
<evidence type="ECO:0000313" key="9">
    <source>
        <dbReference type="Proteomes" id="UP000054248"/>
    </source>
</evidence>
<dbReference type="InterPro" id="IPR050729">
    <property type="entry name" value="Rho-GAP"/>
</dbReference>
<protein>
    <recommendedName>
        <fullName evidence="10">Rho-GAP domain-containing protein</fullName>
    </recommendedName>
</protein>
<gene>
    <name evidence="8" type="ORF">M407DRAFT_72358</name>
</gene>
<sequence length="664" mass="73563">MTLHQSAVLHASEQNQRQRVDSSASVPSLAVTPPAGTPPTSGSLPTINISAALNNNNNRPTVVRTDSTAVDLVARRLREALTDTNERGLTNVKFDREFVEAIVRALDNTKEKAIDLKGQVDTMKRTSQQYLAGFSVAQTEYHKEVAARRDAEAEITRLRVQLSGQAARLTAMSAEHRRQEMMEQMSKDLSSNLGILEKDVSKLKVERDMALAEVEELNASPNSPAHNDPPATLTRSLTTRFDNLKSQYKKDLEPLKQQREALIREINELKEARDIFLEETTALNARNEELAELNSQIQRQIEATLNDSNLAGDNGSISTTVASAGEHPASSNSPSYSSVNTAIGSVEDHEYGARVVTSTKGVYQHAKEIVPEPAPAKGSKFKWFGGATKKQKQKAHNFAAVNILRFARCEYCNDKMWGPQFRCQGCGITCHQRCQSMIQTSCQNTIREDQGIVDIAPLPPSMFGRDLVDQAKADARGTDRAVPVIVEKCIEAVEALAMDYEGIYRKTGGTGQSKVITQLFEKGNYEAFDLRDTDSFNDICSVTSVLKNYFRSLPNPLLTYALHDAFVGASSIRDPTEKSAALATLVRQLPREHYYTLKALMIHLYNVQRRSEENLMNARNLGVVFGPTLMRSNDPSKEFADMAGKALSVEWLVEHAPEVFKDIS</sequence>
<evidence type="ECO:0000256" key="4">
    <source>
        <dbReference type="SAM" id="Coils"/>
    </source>
</evidence>
<feature type="region of interest" description="Disordered" evidence="5">
    <location>
        <begin position="308"/>
        <end position="337"/>
    </location>
</feature>
<keyword evidence="9" id="KW-1185">Reference proteome</keyword>